<keyword evidence="8" id="KW-1185">Reference proteome</keyword>
<dbReference type="Gene3D" id="1.10.287.70">
    <property type="match status" value="1"/>
</dbReference>
<evidence type="ECO:0000313" key="7">
    <source>
        <dbReference type="EMBL" id="WAR25214.1"/>
    </source>
</evidence>
<feature type="transmembrane region" description="Helical" evidence="5">
    <location>
        <begin position="282"/>
        <end position="309"/>
    </location>
</feature>
<dbReference type="Pfam" id="PF08016">
    <property type="entry name" value="PKD_channel"/>
    <property type="match status" value="1"/>
</dbReference>
<comment type="subcellular location">
    <subcellularLocation>
        <location evidence="1">Membrane</location>
        <topology evidence="1">Multi-pass membrane protein</topology>
    </subcellularLocation>
</comment>
<evidence type="ECO:0000256" key="2">
    <source>
        <dbReference type="ARBA" id="ARBA00022692"/>
    </source>
</evidence>
<evidence type="ECO:0000313" key="8">
    <source>
        <dbReference type="Proteomes" id="UP001164746"/>
    </source>
</evidence>
<proteinExistence type="predicted"/>
<evidence type="ECO:0000256" key="3">
    <source>
        <dbReference type="ARBA" id="ARBA00022989"/>
    </source>
</evidence>
<dbReference type="PANTHER" id="PTHR12127">
    <property type="entry name" value="MUCOLIPIN"/>
    <property type="match status" value="1"/>
</dbReference>
<evidence type="ECO:0000256" key="4">
    <source>
        <dbReference type="ARBA" id="ARBA00023136"/>
    </source>
</evidence>
<dbReference type="InterPro" id="IPR013122">
    <property type="entry name" value="PKD1_2_channel"/>
</dbReference>
<dbReference type="Proteomes" id="UP001164746">
    <property type="component" value="Chromosome 14"/>
</dbReference>
<accession>A0ABY7FVB8</accession>
<feature type="transmembrane region" description="Helical" evidence="5">
    <location>
        <begin position="419"/>
        <end position="441"/>
    </location>
</feature>
<evidence type="ECO:0000259" key="6">
    <source>
        <dbReference type="Pfam" id="PF08016"/>
    </source>
</evidence>
<reference evidence="7" key="1">
    <citation type="submission" date="2022-11" db="EMBL/GenBank/DDBJ databases">
        <title>Centuries of genome instability and evolution in soft-shell clam transmissible cancer (bioRxiv).</title>
        <authorList>
            <person name="Hart S.F.M."/>
            <person name="Yonemitsu M.A."/>
            <person name="Giersch R.M."/>
            <person name="Beal B.F."/>
            <person name="Arriagada G."/>
            <person name="Davis B.W."/>
            <person name="Ostrander E.A."/>
            <person name="Goff S.P."/>
            <person name="Metzger M.J."/>
        </authorList>
    </citation>
    <scope>NUCLEOTIDE SEQUENCE</scope>
    <source>
        <strain evidence="7">MELC-2E11</strain>
        <tissue evidence="7">Siphon/mantle</tissue>
    </source>
</reference>
<keyword evidence="4 5" id="KW-0472">Membrane</keyword>
<dbReference type="EMBL" id="CP111025">
    <property type="protein sequence ID" value="WAR25214.1"/>
    <property type="molecule type" value="Genomic_DNA"/>
</dbReference>
<feature type="transmembrane region" description="Helical" evidence="5">
    <location>
        <begin position="379"/>
        <end position="399"/>
    </location>
</feature>
<dbReference type="PANTHER" id="PTHR12127:SF7">
    <property type="entry name" value="SD02261P"/>
    <property type="match status" value="1"/>
</dbReference>
<keyword evidence="3 5" id="KW-1133">Transmembrane helix</keyword>
<evidence type="ECO:0000256" key="5">
    <source>
        <dbReference type="SAM" id="Phobius"/>
    </source>
</evidence>
<sequence length="627" mass="71810">MNDEERKYTKQTKKLRRLLKCYFYAAVKYKNKTCFIHVGYLAIFLIQVVKVALITTQMFSFGHDRGNFSSTVNRGHLALRHLLLKGWDASWETLPYPPAQGDFALYSIEDLTEAVDFAVERYFNAEKDAIGFYVRLPMDDMVAQIKYFDFPGFSDDKVKSGIVIHTETFPIKHGLSETIDPTTKEVSYGYSISREFEFLKLTQPIKKMLLTTLTFQLHSVRVHEKDAKARCLRIKGVISFQDLDNNGQVNVDLETLTSRIKCADMNFASLADLALDNTSDAVAVAVIAFSVISVLLTLAIMICGIVLFLRTKGYMKVYYQKFYNPLANGESDLPWREYTKFFKPWDLLVIIGDGLTLFGTVWIRFIGESSNWVLATLDSYTVLLGIGCLFAWFSLLRFFKFHKRFYLLFSTLYRGIRNVMAYLLCITVLFMGFWVCGFVVLGPYHVKVFQTPEAAMETLFAIVNGDEIFATMAILESKKSGDIIILWFSRIYIGLYVTIFTVVVINLLIAIFMSAYEEITKYYKTAPEERDLGPMEQALRKFLRTNTERNSLRSSIYEILDDERSYSTAEMPLKSELSKLVRISESKNDVVLFRPTTLKAFMEDEEDSKDCGCCKCVLVLLGGTKVN</sequence>
<gene>
    <name evidence="7" type="ORF">MAR_010918</name>
</gene>
<dbReference type="InterPro" id="IPR039031">
    <property type="entry name" value="Mucolipin"/>
</dbReference>
<feature type="transmembrane region" description="Helical" evidence="5">
    <location>
        <begin position="345"/>
        <end position="367"/>
    </location>
</feature>
<feature type="transmembrane region" description="Helical" evidence="5">
    <location>
        <begin position="38"/>
        <end position="59"/>
    </location>
</feature>
<feature type="domain" description="Polycystin cation channel PKD1/PKD2" evidence="6">
    <location>
        <begin position="379"/>
        <end position="519"/>
    </location>
</feature>
<protein>
    <submittedName>
        <fullName evidence="7">MCLN1-like protein</fullName>
    </submittedName>
</protein>
<feature type="transmembrane region" description="Helical" evidence="5">
    <location>
        <begin position="491"/>
        <end position="516"/>
    </location>
</feature>
<keyword evidence="2 5" id="KW-0812">Transmembrane</keyword>
<name>A0ABY7FVB8_MYAAR</name>
<evidence type="ECO:0000256" key="1">
    <source>
        <dbReference type="ARBA" id="ARBA00004141"/>
    </source>
</evidence>
<organism evidence="7 8">
    <name type="scientific">Mya arenaria</name>
    <name type="common">Soft-shell clam</name>
    <dbReference type="NCBI Taxonomy" id="6604"/>
    <lineage>
        <taxon>Eukaryota</taxon>
        <taxon>Metazoa</taxon>
        <taxon>Spiralia</taxon>
        <taxon>Lophotrochozoa</taxon>
        <taxon>Mollusca</taxon>
        <taxon>Bivalvia</taxon>
        <taxon>Autobranchia</taxon>
        <taxon>Heteroconchia</taxon>
        <taxon>Euheterodonta</taxon>
        <taxon>Imparidentia</taxon>
        <taxon>Neoheterodontei</taxon>
        <taxon>Myida</taxon>
        <taxon>Myoidea</taxon>
        <taxon>Myidae</taxon>
        <taxon>Mya</taxon>
    </lineage>
</organism>